<proteinExistence type="predicted"/>
<evidence type="ECO:0000259" key="3">
    <source>
        <dbReference type="Pfam" id="PF11127"/>
    </source>
</evidence>
<dbReference type="RefSeq" id="WP_153758230.1">
    <property type="nucleotide sequence ID" value="NZ_CP045851.1"/>
</dbReference>
<keyword evidence="2" id="KW-0812">Transmembrane</keyword>
<dbReference type="AlphaFoldDB" id="A0A5Q2RES6"/>
<accession>A0A5Q2RES6</accession>
<dbReference type="Pfam" id="PF11127">
    <property type="entry name" value="YgaP-like_TM"/>
    <property type="match status" value="1"/>
</dbReference>
<sequence>MATTHHPTAAGSHCSAPEPRAPGTRRFSINITPAERAGRVILGAAAAIAGIVLLTSAGSAVVLEILLVAAGLDLVVTGALGHCPLYQKLGYTPASLRRPE</sequence>
<keyword evidence="2" id="KW-0472">Membrane</keyword>
<evidence type="ECO:0000256" key="2">
    <source>
        <dbReference type="SAM" id="Phobius"/>
    </source>
</evidence>
<dbReference type="EMBL" id="CP045851">
    <property type="protein sequence ID" value="QGG94124.1"/>
    <property type="molecule type" value="Genomic_DNA"/>
</dbReference>
<reference evidence="4 5" key="1">
    <citation type="submission" date="2019-11" db="EMBL/GenBank/DDBJ databases">
        <authorList>
            <person name="He Y."/>
        </authorList>
    </citation>
    <scope>NUCLEOTIDE SEQUENCE [LARGE SCALE GENOMIC DNA]</scope>
    <source>
        <strain evidence="4 5">SCSIO 58843</strain>
    </source>
</reference>
<gene>
    <name evidence="4" type="ORF">GH723_02850</name>
</gene>
<dbReference type="Proteomes" id="UP000334019">
    <property type="component" value="Chromosome"/>
</dbReference>
<name>A0A5Q2RES6_9ACTN</name>
<feature type="transmembrane region" description="Helical" evidence="2">
    <location>
        <begin position="40"/>
        <end position="59"/>
    </location>
</feature>
<feature type="domain" description="Inner membrane protein YgaP-like transmembrane" evidence="3">
    <location>
        <begin position="29"/>
        <end position="92"/>
    </location>
</feature>
<dbReference type="InterPro" id="IPR021309">
    <property type="entry name" value="YgaP-like_TM"/>
</dbReference>
<keyword evidence="5" id="KW-1185">Reference proteome</keyword>
<evidence type="ECO:0000313" key="4">
    <source>
        <dbReference type="EMBL" id="QGG94124.1"/>
    </source>
</evidence>
<protein>
    <submittedName>
        <fullName evidence="4">DUF2892 domain-containing protein</fullName>
    </submittedName>
</protein>
<evidence type="ECO:0000313" key="5">
    <source>
        <dbReference type="Proteomes" id="UP000334019"/>
    </source>
</evidence>
<organism evidence="4 5">
    <name type="scientific">Actinomarinicola tropica</name>
    <dbReference type="NCBI Taxonomy" id="2789776"/>
    <lineage>
        <taxon>Bacteria</taxon>
        <taxon>Bacillati</taxon>
        <taxon>Actinomycetota</taxon>
        <taxon>Acidimicrobiia</taxon>
        <taxon>Acidimicrobiales</taxon>
        <taxon>Iamiaceae</taxon>
        <taxon>Actinomarinicola</taxon>
    </lineage>
</organism>
<keyword evidence="2" id="KW-1133">Transmembrane helix</keyword>
<feature type="region of interest" description="Disordered" evidence="1">
    <location>
        <begin position="1"/>
        <end position="25"/>
    </location>
</feature>
<evidence type="ECO:0000256" key="1">
    <source>
        <dbReference type="SAM" id="MobiDB-lite"/>
    </source>
</evidence>
<dbReference type="KEGG" id="atq:GH723_02850"/>